<evidence type="ECO:0000313" key="2">
    <source>
        <dbReference type="Proteomes" id="UP001237156"/>
    </source>
</evidence>
<keyword evidence="2" id="KW-1185">Reference proteome</keyword>
<proteinExistence type="predicted"/>
<organism evidence="1 2">
    <name type="scientific">Ottowia cancrivicina</name>
    <dbReference type="NCBI Taxonomy" id="3040346"/>
    <lineage>
        <taxon>Bacteria</taxon>
        <taxon>Pseudomonadati</taxon>
        <taxon>Pseudomonadota</taxon>
        <taxon>Betaproteobacteria</taxon>
        <taxon>Burkholderiales</taxon>
        <taxon>Comamonadaceae</taxon>
        <taxon>Ottowia</taxon>
    </lineage>
</organism>
<reference evidence="1 2" key="1">
    <citation type="submission" date="2023-04" db="EMBL/GenBank/DDBJ databases">
        <title>Ottowia paracancer sp. nov., isolated from human stomach.</title>
        <authorList>
            <person name="Song Y."/>
        </authorList>
    </citation>
    <scope>NUCLEOTIDE SEQUENCE [LARGE SCALE GENOMIC DNA]</scope>
    <source>
        <strain evidence="1 2">10c7w1</strain>
    </source>
</reference>
<comment type="caution">
    <text evidence="1">The sequence shown here is derived from an EMBL/GenBank/DDBJ whole genome shotgun (WGS) entry which is preliminary data.</text>
</comment>
<sequence length="95" mass="10640">MENSIMPDSMSDAYASCYAASANYEEAVKKVLEKLISDGLYPVEILTPIAMLEASDWDVHVKEQWGIYAGEMPDQDEFMKRMNDGDVVYGPFGGY</sequence>
<dbReference type="AlphaFoldDB" id="A0AAW6RQ05"/>
<evidence type="ECO:0000313" key="1">
    <source>
        <dbReference type="EMBL" id="MDG9700596.1"/>
    </source>
</evidence>
<dbReference type="Proteomes" id="UP001237156">
    <property type="component" value="Unassembled WGS sequence"/>
</dbReference>
<gene>
    <name evidence="1" type="ORF">QB898_12965</name>
</gene>
<accession>A0AAW6RQ05</accession>
<name>A0AAW6RQ05_9BURK</name>
<dbReference type="EMBL" id="JARVII010000059">
    <property type="protein sequence ID" value="MDG9700596.1"/>
    <property type="molecule type" value="Genomic_DNA"/>
</dbReference>
<protein>
    <submittedName>
        <fullName evidence="1">Uncharacterized protein</fullName>
    </submittedName>
</protein>